<evidence type="ECO:0000313" key="1">
    <source>
        <dbReference type="EMBL" id="KKL97961.1"/>
    </source>
</evidence>
<organism evidence="1">
    <name type="scientific">marine sediment metagenome</name>
    <dbReference type="NCBI Taxonomy" id="412755"/>
    <lineage>
        <taxon>unclassified sequences</taxon>
        <taxon>metagenomes</taxon>
        <taxon>ecological metagenomes</taxon>
    </lineage>
</organism>
<gene>
    <name evidence="1" type="ORF">LCGC14_1829220</name>
</gene>
<accession>A0A0F9H4S2</accession>
<comment type="caution">
    <text evidence="1">The sequence shown here is derived from an EMBL/GenBank/DDBJ whole genome shotgun (WGS) entry which is preliminary data.</text>
</comment>
<dbReference type="AlphaFoldDB" id="A0A0F9H4S2"/>
<proteinExistence type="predicted"/>
<name>A0A0F9H4S2_9ZZZZ</name>
<protein>
    <submittedName>
        <fullName evidence="1">Uncharacterized protein</fullName>
    </submittedName>
</protein>
<sequence>MKWLRDIRETFRTIGSQIIGLDNRIVYLENKTKSISNYCIECGVYFKAGTGKNIGWTNIYHFSYGPVSGTYHYCSWCQPDYDRTEFIIAMGEKDPSWKYFKCEEVDLETKEHES</sequence>
<dbReference type="EMBL" id="LAZR01018037">
    <property type="protein sequence ID" value="KKL97961.1"/>
    <property type="molecule type" value="Genomic_DNA"/>
</dbReference>
<reference evidence="1" key="1">
    <citation type="journal article" date="2015" name="Nature">
        <title>Complex archaea that bridge the gap between prokaryotes and eukaryotes.</title>
        <authorList>
            <person name="Spang A."/>
            <person name="Saw J.H."/>
            <person name="Jorgensen S.L."/>
            <person name="Zaremba-Niedzwiedzka K."/>
            <person name="Martijn J."/>
            <person name="Lind A.E."/>
            <person name="van Eijk R."/>
            <person name="Schleper C."/>
            <person name="Guy L."/>
            <person name="Ettema T.J."/>
        </authorList>
    </citation>
    <scope>NUCLEOTIDE SEQUENCE</scope>
</reference>